<sequence length="179" mass="19825">MDTTHSLEWDLPGRDTYKFAVSQNEVSYLTRNTLLAIALQILHQYSTVLTSHIMAANSTIRYLPKHSDTTSTPQRQSMSLQSNSTTFLEGTTVPSISDESEFTLHTDYLVDHHLSSHSISAPSSPVLSCSLPHYTSAPIYGAPIVWFCSACRDGPKGDWQNVCTACNHQRCNACTVEKT</sequence>
<dbReference type="HOGENOM" id="CLU_128837_0_0_1"/>
<feature type="region of interest" description="Disordered" evidence="1">
    <location>
        <begin position="65"/>
        <end position="84"/>
    </location>
</feature>
<evidence type="ECO:0000313" key="3">
    <source>
        <dbReference type="Proteomes" id="UP000016934"/>
    </source>
</evidence>
<gene>
    <name evidence="2" type="ORF">COCSADRAFT_40007</name>
</gene>
<dbReference type="RefSeq" id="XP_007703587.1">
    <property type="nucleotide sequence ID" value="XM_007705397.1"/>
</dbReference>
<reference evidence="3" key="2">
    <citation type="journal article" date="2013" name="PLoS Genet.">
        <title>Comparative genome structure, secondary metabolite, and effector coding capacity across Cochliobolus pathogens.</title>
        <authorList>
            <person name="Condon B.J."/>
            <person name="Leng Y."/>
            <person name="Wu D."/>
            <person name="Bushley K.E."/>
            <person name="Ohm R.A."/>
            <person name="Otillar R."/>
            <person name="Martin J."/>
            <person name="Schackwitz W."/>
            <person name="Grimwood J."/>
            <person name="MohdZainudin N."/>
            <person name="Xue C."/>
            <person name="Wang R."/>
            <person name="Manning V.A."/>
            <person name="Dhillon B."/>
            <person name="Tu Z.J."/>
            <person name="Steffenson B.J."/>
            <person name="Salamov A."/>
            <person name="Sun H."/>
            <person name="Lowry S."/>
            <person name="LaButti K."/>
            <person name="Han J."/>
            <person name="Copeland A."/>
            <person name="Lindquist E."/>
            <person name="Barry K."/>
            <person name="Schmutz J."/>
            <person name="Baker S.E."/>
            <person name="Ciuffetti L.M."/>
            <person name="Grigoriev I.V."/>
            <person name="Zhong S."/>
            <person name="Turgeon B.G."/>
        </authorList>
    </citation>
    <scope>NUCLEOTIDE SEQUENCE [LARGE SCALE GENOMIC DNA]</scope>
    <source>
        <strain evidence="3">ND90Pr / ATCC 201652</strain>
    </source>
</reference>
<accession>M2SCZ7</accession>
<protein>
    <submittedName>
        <fullName evidence="2">Uncharacterized protein</fullName>
    </submittedName>
</protein>
<dbReference type="EMBL" id="KB445650">
    <property type="protein sequence ID" value="EMD60365.1"/>
    <property type="molecule type" value="Genomic_DNA"/>
</dbReference>
<evidence type="ECO:0000256" key="1">
    <source>
        <dbReference type="SAM" id="MobiDB-lite"/>
    </source>
</evidence>
<keyword evidence="3" id="KW-1185">Reference proteome</keyword>
<dbReference type="KEGG" id="bsc:COCSADRAFT_40007"/>
<proteinExistence type="predicted"/>
<dbReference type="AlphaFoldDB" id="M2SCZ7"/>
<dbReference type="OrthoDB" id="3685460at2759"/>
<name>M2SCZ7_COCSN</name>
<reference evidence="2 3" key="1">
    <citation type="journal article" date="2012" name="PLoS Pathog.">
        <title>Diverse lifestyles and strategies of plant pathogenesis encoded in the genomes of eighteen Dothideomycetes fungi.</title>
        <authorList>
            <person name="Ohm R.A."/>
            <person name="Feau N."/>
            <person name="Henrissat B."/>
            <person name="Schoch C.L."/>
            <person name="Horwitz B.A."/>
            <person name="Barry K.W."/>
            <person name="Condon B.J."/>
            <person name="Copeland A.C."/>
            <person name="Dhillon B."/>
            <person name="Glaser F."/>
            <person name="Hesse C.N."/>
            <person name="Kosti I."/>
            <person name="LaButti K."/>
            <person name="Lindquist E.A."/>
            <person name="Lucas S."/>
            <person name="Salamov A.A."/>
            <person name="Bradshaw R.E."/>
            <person name="Ciuffetti L."/>
            <person name="Hamelin R.C."/>
            <person name="Kema G.H.J."/>
            <person name="Lawrence C."/>
            <person name="Scott J.A."/>
            <person name="Spatafora J.W."/>
            <person name="Turgeon B.G."/>
            <person name="de Wit P.J.G.M."/>
            <person name="Zhong S."/>
            <person name="Goodwin S.B."/>
            <person name="Grigoriev I.V."/>
        </authorList>
    </citation>
    <scope>NUCLEOTIDE SEQUENCE [LARGE SCALE GENOMIC DNA]</scope>
    <source>
        <strain evidence="3">ND90Pr / ATCC 201652</strain>
    </source>
</reference>
<feature type="compositionally biased region" description="Polar residues" evidence="1">
    <location>
        <begin position="69"/>
        <end position="84"/>
    </location>
</feature>
<dbReference type="GeneID" id="19139620"/>
<dbReference type="Proteomes" id="UP000016934">
    <property type="component" value="Unassembled WGS sequence"/>
</dbReference>
<organism evidence="2 3">
    <name type="scientific">Cochliobolus sativus (strain ND90Pr / ATCC 201652)</name>
    <name type="common">Common root rot and spot blotch fungus</name>
    <name type="synonym">Bipolaris sorokiniana</name>
    <dbReference type="NCBI Taxonomy" id="665912"/>
    <lineage>
        <taxon>Eukaryota</taxon>
        <taxon>Fungi</taxon>
        <taxon>Dikarya</taxon>
        <taxon>Ascomycota</taxon>
        <taxon>Pezizomycotina</taxon>
        <taxon>Dothideomycetes</taxon>
        <taxon>Pleosporomycetidae</taxon>
        <taxon>Pleosporales</taxon>
        <taxon>Pleosporineae</taxon>
        <taxon>Pleosporaceae</taxon>
        <taxon>Bipolaris</taxon>
    </lineage>
</organism>
<evidence type="ECO:0000313" key="2">
    <source>
        <dbReference type="EMBL" id="EMD60365.1"/>
    </source>
</evidence>